<reference evidence="3" key="1">
    <citation type="submission" date="2016-10" db="EMBL/GenBank/DDBJ databases">
        <authorList>
            <person name="Varghese N."/>
            <person name="Submissions S."/>
        </authorList>
    </citation>
    <scope>NUCLEOTIDE SEQUENCE [LARGE SCALE GENOMIC DNA]</scope>
    <source>
        <strain evidence="3">DSM 13234</strain>
    </source>
</reference>
<dbReference type="PROSITE" id="PS51257">
    <property type="entry name" value="PROKAR_LIPOPROTEIN"/>
    <property type="match status" value="1"/>
</dbReference>
<proteinExistence type="predicted"/>
<evidence type="ECO:0000313" key="2">
    <source>
        <dbReference type="EMBL" id="SEH66347.1"/>
    </source>
</evidence>
<accession>A0A1H6K0A7</accession>
<dbReference type="EMBL" id="FNWO01000023">
    <property type="protein sequence ID" value="SEH66347.1"/>
    <property type="molecule type" value="Genomic_DNA"/>
</dbReference>
<evidence type="ECO:0000313" key="3">
    <source>
        <dbReference type="Proteomes" id="UP000182983"/>
    </source>
</evidence>
<protein>
    <submittedName>
        <fullName evidence="2">Uncharacterized protein</fullName>
    </submittedName>
</protein>
<organism evidence="2 3">
    <name type="scientific">Magnetospirillum fulvum</name>
    <name type="common">Rhodospirillum fulvum</name>
    <dbReference type="NCBI Taxonomy" id="1082"/>
    <lineage>
        <taxon>Bacteria</taxon>
        <taxon>Pseudomonadati</taxon>
        <taxon>Pseudomonadota</taxon>
        <taxon>Alphaproteobacteria</taxon>
        <taxon>Rhodospirillales</taxon>
        <taxon>Rhodospirillaceae</taxon>
        <taxon>Magnetospirillum</taxon>
    </lineage>
</organism>
<dbReference type="Proteomes" id="UP000182983">
    <property type="component" value="Unassembled WGS sequence"/>
</dbReference>
<dbReference type="AlphaFoldDB" id="A0A1H6K0A7"/>
<keyword evidence="1" id="KW-0472">Membrane</keyword>
<keyword evidence="1" id="KW-1133">Transmembrane helix</keyword>
<sequence>MKTPIMTTILASFGLGCTGVAVIMNSTPGAIGGLALILFAIFLVLKDMASSED</sequence>
<keyword evidence="1" id="KW-0812">Transmembrane</keyword>
<gene>
    <name evidence="2" type="ORF">SAMN04244559_03350</name>
</gene>
<evidence type="ECO:0000256" key="1">
    <source>
        <dbReference type="SAM" id="Phobius"/>
    </source>
</evidence>
<name>A0A1H6K0A7_MAGFU</name>
<feature type="transmembrane region" description="Helical" evidence="1">
    <location>
        <begin position="29"/>
        <end position="45"/>
    </location>
</feature>
<dbReference type="RefSeq" id="WP_170834609.1">
    <property type="nucleotide sequence ID" value="NZ_FNWO01000023.1"/>
</dbReference>
<keyword evidence="3" id="KW-1185">Reference proteome</keyword>